<evidence type="ECO:0000256" key="4">
    <source>
        <dbReference type="ARBA" id="ARBA00022734"/>
    </source>
</evidence>
<feature type="signal peptide" evidence="7">
    <location>
        <begin position="1"/>
        <end position="22"/>
    </location>
</feature>
<feature type="domain" description="Legume lectin" evidence="8">
    <location>
        <begin position="249"/>
        <end position="298"/>
    </location>
</feature>
<dbReference type="Gene3D" id="2.60.120.200">
    <property type="match status" value="1"/>
</dbReference>
<dbReference type="EMBL" id="JAJJMA010048606">
    <property type="protein sequence ID" value="MCL7025742.1"/>
    <property type="molecule type" value="Genomic_DNA"/>
</dbReference>
<reference evidence="9" key="1">
    <citation type="submission" date="2022-03" db="EMBL/GenBank/DDBJ databases">
        <title>A functionally conserved STORR gene fusion in Papaver species that diverged 16.8 million years ago.</title>
        <authorList>
            <person name="Catania T."/>
        </authorList>
    </citation>
    <scope>NUCLEOTIDE SEQUENCE</scope>
    <source>
        <strain evidence="9">S-191538</strain>
    </source>
</reference>
<evidence type="ECO:0000256" key="2">
    <source>
        <dbReference type="ARBA" id="ARBA00009636"/>
    </source>
</evidence>
<dbReference type="Gene3D" id="1.10.287.600">
    <property type="entry name" value="Helix hairpin bin"/>
    <property type="match status" value="1"/>
</dbReference>
<dbReference type="Pfam" id="PF00139">
    <property type="entry name" value="Lectin_legB"/>
    <property type="match status" value="2"/>
</dbReference>
<dbReference type="CDD" id="cd06899">
    <property type="entry name" value="lectin_legume_LecRK_Arcelin_ConA"/>
    <property type="match status" value="1"/>
</dbReference>
<name>A0AA41UZD5_PAPNU</name>
<dbReference type="InterPro" id="IPR001220">
    <property type="entry name" value="Legume_lectin_dom"/>
</dbReference>
<evidence type="ECO:0000256" key="3">
    <source>
        <dbReference type="ARBA" id="ARBA00022701"/>
    </source>
</evidence>
<dbReference type="GO" id="GO:0005874">
    <property type="term" value="C:microtubule"/>
    <property type="evidence" value="ECO:0007669"/>
    <property type="project" value="UniProtKB-KW"/>
</dbReference>
<keyword evidence="5" id="KW-0547">Nucleotide-binding</keyword>
<evidence type="ECO:0000313" key="9">
    <source>
        <dbReference type="EMBL" id="MCL7025742.1"/>
    </source>
</evidence>
<dbReference type="PANTHER" id="PTHR32401:SF48">
    <property type="entry name" value="LEGUME LECTIN DOMAIN-CONTAINING PROTEIN"/>
    <property type="match status" value="1"/>
</dbReference>
<dbReference type="InterPro" id="IPR008280">
    <property type="entry name" value="Tub_FtsZ_C"/>
</dbReference>
<keyword evidence="3" id="KW-0493">Microtubule</keyword>
<dbReference type="PANTHER" id="PTHR32401">
    <property type="entry name" value="CONCANAVALIN A-LIKE LECTIN FAMILY PROTEIN"/>
    <property type="match status" value="1"/>
</dbReference>
<keyword evidence="6" id="KW-0342">GTP-binding</keyword>
<sequence>MLLFSLILFIFVLFFAIRSVDYVEDFVRNTVLLGDASTDDNGTVFLTSPSPSSSSVGRALFAHPIRFIDPSTNTTASFVAQFTFTILPFPSSSSYPMFGDGLSFIITSNSNTIGEGYGHIGLSKKEDYGVYIAVEFDTCYDPLFDDISGNHIGIDIDSPVSIASVDQSWANFDLLSAKKTTVWVEYFHPRKLMHVWVSYSEFTEQFPSRRQAFLHWYNGEEREFNEAASSSNGLSSEYQQYQDATSHEPGESEPVLITRIDLSKHVEELMFIGFTTSNGRWGSAHHVLEKWRFKTSGFPVSLTSLDTEVGGGCVMCGVDEVVQNEDGYVISKLALAFLWATLLLLVGWVLRNKYVGGAAIPQLDRAQPDEVQNRELQDGIQISASVTKRVEEEETARKALDSCQRKILVVEAILKMASLEKALQENLLQLSRASEDLKSRDISGHAKMALQSEAVLFSSEIAKKRVWIEDAKKMVRNSNTPGLLT</sequence>
<dbReference type="SUPFAM" id="SSF49899">
    <property type="entry name" value="Concanavalin A-like lectins/glucanases"/>
    <property type="match status" value="1"/>
</dbReference>
<keyword evidence="10" id="KW-1185">Reference proteome</keyword>
<protein>
    <recommendedName>
        <fullName evidence="8">Legume lectin domain-containing protein</fullName>
    </recommendedName>
</protein>
<keyword evidence="4" id="KW-0430">Lectin</keyword>
<evidence type="ECO:0000256" key="1">
    <source>
        <dbReference type="ARBA" id="ARBA00007606"/>
    </source>
</evidence>
<proteinExistence type="inferred from homology"/>
<evidence type="ECO:0000256" key="5">
    <source>
        <dbReference type="ARBA" id="ARBA00022741"/>
    </source>
</evidence>
<comment type="similarity">
    <text evidence="1">Belongs to the leguminous lectin family.</text>
</comment>
<dbReference type="SUPFAM" id="SSF55307">
    <property type="entry name" value="Tubulin C-terminal domain-like"/>
    <property type="match status" value="1"/>
</dbReference>
<dbReference type="InterPro" id="IPR013320">
    <property type="entry name" value="ConA-like_dom_sf"/>
</dbReference>
<feature type="domain" description="Legume lectin" evidence="8">
    <location>
        <begin position="29"/>
        <end position="201"/>
    </location>
</feature>
<dbReference type="GO" id="GO:0005525">
    <property type="term" value="F:GTP binding"/>
    <property type="evidence" value="ECO:0007669"/>
    <property type="project" value="UniProtKB-KW"/>
</dbReference>
<comment type="caution">
    <text evidence="9">The sequence shown here is derived from an EMBL/GenBank/DDBJ whole genome shotgun (WGS) entry which is preliminary data.</text>
</comment>
<dbReference type="AlphaFoldDB" id="A0AA41UZD5"/>
<keyword evidence="7" id="KW-0732">Signal</keyword>
<dbReference type="GO" id="GO:0030246">
    <property type="term" value="F:carbohydrate binding"/>
    <property type="evidence" value="ECO:0007669"/>
    <property type="project" value="UniProtKB-KW"/>
</dbReference>
<comment type="similarity">
    <text evidence="2">Belongs to the tubulin family.</text>
</comment>
<evidence type="ECO:0000256" key="6">
    <source>
        <dbReference type="ARBA" id="ARBA00023134"/>
    </source>
</evidence>
<evidence type="ECO:0000259" key="8">
    <source>
        <dbReference type="Pfam" id="PF00139"/>
    </source>
</evidence>
<dbReference type="InterPro" id="IPR023123">
    <property type="entry name" value="Tubulin_C"/>
</dbReference>
<organism evidence="9 10">
    <name type="scientific">Papaver nudicaule</name>
    <name type="common">Iceland poppy</name>
    <dbReference type="NCBI Taxonomy" id="74823"/>
    <lineage>
        <taxon>Eukaryota</taxon>
        <taxon>Viridiplantae</taxon>
        <taxon>Streptophyta</taxon>
        <taxon>Embryophyta</taxon>
        <taxon>Tracheophyta</taxon>
        <taxon>Spermatophyta</taxon>
        <taxon>Magnoliopsida</taxon>
        <taxon>Ranunculales</taxon>
        <taxon>Papaveraceae</taxon>
        <taxon>Papaveroideae</taxon>
        <taxon>Papaver</taxon>
    </lineage>
</organism>
<evidence type="ECO:0000313" key="10">
    <source>
        <dbReference type="Proteomes" id="UP001177140"/>
    </source>
</evidence>
<accession>A0AA41UZD5</accession>
<dbReference type="InterPro" id="IPR050258">
    <property type="entry name" value="Leguminous_Lectin"/>
</dbReference>
<evidence type="ECO:0000256" key="7">
    <source>
        <dbReference type="SAM" id="SignalP"/>
    </source>
</evidence>
<gene>
    <name evidence="9" type="ORF">MKW94_017970</name>
</gene>
<feature type="chain" id="PRO_5041290176" description="Legume lectin domain-containing protein" evidence="7">
    <location>
        <begin position="23"/>
        <end position="485"/>
    </location>
</feature>
<dbReference type="Proteomes" id="UP001177140">
    <property type="component" value="Unassembled WGS sequence"/>
</dbReference>